<keyword evidence="2" id="KW-0805">Transcription regulation</keyword>
<dbReference type="AlphaFoldDB" id="A0A4Q4TQA0"/>
<keyword evidence="4" id="KW-0804">Transcription</keyword>
<feature type="domain" description="Aflatoxin regulatory protein" evidence="6">
    <location>
        <begin position="104"/>
        <end position="196"/>
    </location>
</feature>
<keyword evidence="1" id="KW-0479">Metal-binding</keyword>
<dbReference type="GO" id="GO:0046872">
    <property type="term" value="F:metal ion binding"/>
    <property type="evidence" value="ECO:0007669"/>
    <property type="project" value="UniProtKB-KW"/>
</dbReference>
<dbReference type="GO" id="GO:0003677">
    <property type="term" value="F:DNA binding"/>
    <property type="evidence" value="ECO:0007669"/>
    <property type="project" value="UniProtKB-KW"/>
</dbReference>
<organism evidence="7 8">
    <name type="scientific">Monosporascus ibericus</name>
    <dbReference type="NCBI Taxonomy" id="155417"/>
    <lineage>
        <taxon>Eukaryota</taxon>
        <taxon>Fungi</taxon>
        <taxon>Dikarya</taxon>
        <taxon>Ascomycota</taxon>
        <taxon>Pezizomycotina</taxon>
        <taxon>Sordariomycetes</taxon>
        <taxon>Xylariomycetidae</taxon>
        <taxon>Xylariales</taxon>
        <taxon>Xylariales incertae sedis</taxon>
        <taxon>Monosporascus</taxon>
    </lineage>
</organism>
<dbReference type="EMBL" id="QJNU01000089">
    <property type="protein sequence ID" value="RYP07613.1"/>
    <property type="molecule type" value="Genomic_DNA"/>
</dbReference>
<comment type="caution">
    <text evidence="7">The sequence shown here is derived from an EMBL/GenBank/DDBJ whole genome shotgun (WGS) entry which is preliminary data.</text>
</comment>
<reference evidence="7 8" key="1">
    <citation type="submission" date="2018-06" db="EMBL/GenBank/DDBJ databases">
        <title>Complete Genomes of Monosporascus.</title>
        <authorList>
            <person name="Robinson A.J."/>
            <person name="Natvig D.O."/>
        </authorList>
    </citation>
    <scope>NUCLEOTIDE SEQUENCE [LARGE SCALE GENOMIC DNA]</scope>
    <source>
        <strain evidence="7 8">CBS 110550</strain>
    </source>
</reference>
<evidence type="ECO:0000256" key="3">
    <source>
        <dbReference type="ARBA" id="ARBA00023125"/>
    </source>
</evidence>
<evidence type="ECO:0000256" key="4">
    <source>
        <dbReference type="ARBA" id="ARBA00023163"/>
    </source>
</evidence>
<dbReference type="Pfam" id="PF08493">
    <property type="entry name" value="AflR"/>
    <property type="match status" value="1"/>
</dbReference>
<dbReference type="InterPro" id="IPR013700">
    <property type="entry name" value="AflR"/>
</dbReference>
<dbReference type="GO" id="GO:0005634">
    <property type="term" value="C:nucleus"/>
    <property type="evidence" value="ECO:0007669"/>
    <property type="project" value="InterPro"/>
</dbReference>
<evidence type="ECO:0000313" key="8">
    <source>
        <dbReference type="Proteomes" id="UP000293360"/>
    </source>
</evidence>
<evidence type="ECO:0000256" key="1">
    <source>
        <dbReference type="ARBA" id="ARBA00022723"/>
    </source>
</evidence>
<gene>
    <name evidence="7" type="ORF">DL764_002391</name>
</gene>
<name>A0A4Q4TQA0_9PEZI</name>
<dbReference type="GO" id="GO:0006355">
    <property type="term" value="P:regulation of DNA-templated transcription"/>
    <property type="evidence" value="ECO:0007669"/>
    <property type="project" value="InterPro"/>
</dbReference>
<evidence type="ECO:0000313" key="7">
    <source>
        <dbReference type="EMBL" id="RYP07613.1"/>
    </source>
</evidence>
<dbReference type="OrthoDB" id="2740448at2759"/>
<keyword evidence="8" id="KW-1185">Reference proteome</keyword>
<sequence>MAATGDSEFSASLPVLSASPDAFLDAESSAASITDLTDLLGSHDFDPFIFESKDTSPEWLNDIWILERLPANSVPQLTREKKSIPVEYAATSSELESCQNLQGLCISLATGLLKSMHSGSQSCLLGEGSQDGQPQSAAVDAVSSAGQLALRTLRGLLKCPCYESPQLQLLVTVICAELIAWYKRIIDTYRPHPNTHTDSGVLLTDRVEALRRSFFIGDHCLEGHLETTLICQVLSCRLQELEEFIGDIAWNTGQSAGLNDEPRSCLILSAVHVRMDTFLNTQLGSVRRELLHLQDDTARAVPLGARD</sequence>
<protein>
    <recommendedName>
        <fullName evidence="6">Aflatoxin regulatory protein domain-containing protein</fullName>
    </recommendedName>
</protein>
<evidence type="ECO:0000256" key="2">
    <source>
        <dbReference type="ARBA" id="ARBA00023015"/>
    </source>
</evidence>
<evidence type="ECO:0000256" key="5">
    <source>
        <dbReference type="ARBA" id="ARBA00023242"/>
    </source>
</evidence>
<dbReference type="Proteomes" id="UP000293360">
    <property type="component" value="Unassembled WGS sequence"/>
</dbReference>
<accession>A0A4Q4TQA0</accession>
<evidence type="ECO:0000259" key="6">
    <source>
        <dbReference type="Pfam" id="PF08493"/>
    </source>
</evidence>
<dbReference type="GO" id="GO:0045122">
    <property type="term" value="P:aflatoxin biosynthetic process"/>
    <property type="evidence" value="ECO:0007669"/>
    <property type="project" value="InterPro"/>
</dbReference>
<keyword evidence="5" id="KW-0539">Nucleus</keyword>
<proteinExistence type="predicted"/>
<keyword evidence="3" id="KW-0238">DNA-binding</keyword>